<evidence type="ECO:0000313" key="1">
    <source>
        <dbReference type="EMBL" id="KJC62842.1"/>
    </source>
</evidence>
<sequence>MLFLVNSIELEIVITISKSEPHKPVLLMVSPAEDLAINLSLRRGHNLLIEHELFGFIEHLQRVLLGSRFLFGGLGIDGQAVVGGRMFFVLFSKPNIWKDVANSE</sequence>
<accession>A0ABR5CBD9</accession>
<evidence type="ECO:0000313" key="2">
    <source>
        <dbReference type="Proteomes" id="UP000032503"/>
    </source>
</evidence>
<dbReference type="EMBL" id="JYFC01000014">
    <property type="protein sequence ID" value="KJC62842.1"/>
    <property type="molecule type" value="Genomic_DNA"/>
</dbReference>
<name>A0ABR5CBD9_9MICO</name>
<comment type="caution">
    <text evidence="1">The sequence shown here is derived from an EMBL/GenBank/DDBJ whole genome shotgun (WGS) entry which is preliminary data.</text>
</comment>
<dbReference type="Proteomes" id="UP000032503">
    <property type="component" value="Unassembled WGS sequence"/>
</dbReference>
<protein>
    <submittedName>
        <fullName evidence="1">Uncharacterized protein</fullName>
    </submittedName>
</protein>
<gene>
    <name evidence="1" type="ORF">TZ00_18490</name>
</gene>
<proteinExistence type="predicted"/>
<reference evidence="1 2" key="1">
    <citation type="journal article" date="2001" name="Int. J. Syst. Evol. Microbiol.">
        <title>Agreia bicolorata gen. nov., sp. nov., to accommodate actinobacteria isolated from narrow reed grass infected by the nematode Heteroanguina graminophila.</title>
        <authorList>
            <person name="Evtushenko L.I."/>
            <person name="Dorofeeva L.V."/>
            <person name="Dobrovolskaya T.G."/>
            <person name="Streshinskaya G.M."/>
            <person name="Subbotin S.A."/>
            <person name="Tiedje J.M."/>
        </authorList>
    </citation>
    <scope>NUCLEOTIDE SEQUENCE [LARGE SCALE GENOMIC DNA]</scope>
    <source>
        <strain evidence="1 2">VKM Ac-1804</strain>
    </source>
</reference>
<keyword evidence="2" id="KW-1185">Reference proteome</keyword>
<organism evidence="1 2">
    <name type="scientific">Agreia bicolorata</name>
    <dbReference type="NCBI Taxonomy" id="110935"/>
    <lineage>
        <taxon>Bacteria</taxon>
        <taxon>Bacillati</taxon>
        <taxon>Actinomycetota</taxon>
        <taxon>Actinomycetes</taxon>
        <taxon>Micrococcales</taxon>
        <taxon>Microbacteriaceae</taxon>
        <taxon>Agreia</taxon>
    </lineage>
</organism>